<evidence type="ECO:0000313" key="1">
    <source>
        <dbReference type="EMBL" id="NAS27007.1"/>
    </source>
</evidence>
<reference evidence="1 2" key="1">
    <citation type="submission" date="2020-01" db="EMBL/GenBank/DDBJ databases">
        <title>Herbidospora sp. NEAU-GS84 nov., a novel actinomycete isolated from soil.</title>
        <authorList>
            <person name="Han L."/>
        </authorList>
    </citation>
    <scope>NUCLEOTIDE SEQUENCE [LARGE SCALE GENOMIC DNA]</scope>
    <source>
        <strain evidence="1 2">NEAU-GS84</strain>
    </source>
</reference>
<gene>
    <name evidence="1" type="ORF">GT755_35720</name>
</gene>
<proteinExistence type="predicted"/>
<name>A0A7C9J7U5_9ACTN</name>
<evidence type="ECO:0000313" key="2">
    <source>
        <dbReference type="Proteomes" id="UP000479526"/>
    </source>
</evidence>
<keyword evidence="2" id="KW-1185">Reference proteome</keyword>
<dbReference type="RefSeq" id="WP_161483979.1">
    <property type="nucleotide sequence ID" value="NZ_WXEW01000013.1"/>
</dbReference>
<dbReference type="PROSITE" id="PS51257">
    <property type="entry name" value="PROKAR_LIPOPROTEIN"/>
    <property type="match status" value="1"/>
</dbReference>
<dbReference type="AlphaFoldDB" id="A0A7C9J7U5"/>
<dbReference type="EMBL" id="WXEW01000013">
    <property type="protein sequence ID" value="NAS27007.1"/>
    <property type="molecule type" value="Genomic_DNA"/>
</dbReference>
<dbReference type="Proteomes" id="UP000479526">
    <property type="component" value="Unassembled WGS sequence"/>
</dbReference>
<sequence>MRRLAVCAALLTLVACGPSHEDLVLRSLPELERVARTIGPDASGKRTIAGIEFLDVYRFRDRVYFVTGEAVEGVDPFGYVWSPERPPAHEINGGAASTFEHLRGEWYSWSDFY</sequence>
<comment type="caution">
    <text evidence="1">The sequence shown here is derived from an EMBL/GenBank/DDBJ whole genome shotgun (WGS) entry which is preliminary data.</text>
</comment>
<organism evidence="1 2">
    <name type="scientific">Herbidospora solisilvae</name>
    <dbReference type="NCBI Taxonomy" id="2696284"/>
    <lineage>
        <taxon>Bacteria</taxon>
        <taxon>Bacillati</taxon>
        <taxon>Actinomycetota</taxon>
        <taxon>Actinomycetes</taxon>
        <taxon>Streptosporangiales</taxon>
        <taxon>Streptosporangiaceae</taxon>
        <taxon>Herbidospora</taxon>
    </lineage>
</organism>
<accession>A0A7C9J7U5</accession>
<protein>
    <submittedName>
        <fullName evidence="1">Uncharacterized protein</fullName>
    </submittedName>
</protein>